<dbReference type="Proteomes" id="UP000663873">
    <property type="component" value="Unassembled WGS sequence"/>
</dbReference>
<name>A0A821WA33_9BILA</name>
<sequence length="63" mass="6741">ISITNAGRSLNLRIEDNSDESLEKSQATTTTTTTIASVVNQSESLRTLGFHPNDNNPIIVPSA</sequence>
<accession>A0A821WA33</accession>
<evidence type="ECO:0000313" key="1">
    <source>
        <dbReference type="EMBL" id="CAF4920955.1"/>
    </source>
</evidence>
<reference evidence="1" key="1">
    <citation type="submission" date="2021-02" db="EMBL/GenBank/DDBJ databases">
        <authorList>
            <person name="Nowell W R."/>
        </authorList>
    </citation>
    <scope>NUCLEOTIDE SEQUENCE</scope>
</reference>
<protein>
    <submittedName>
        <fullName evidence="1">Uncharacterized protein</fullName>
    </submittedName>
</protein>
<proteinExistence type="predicted"/>
<dbReference type="AlphaFoldDB" id="A0A821WA33"/>
<comment type="caution">
    <text evidence="1">The sequence shown here is derived from an EMBL/GenBank/DDBJ whole genome shotgun (WGS) entry which is preliminary data.</text>
</comment>
<evidence type="ECO:0000313" key="2">
    <source>
        <dbReference type="Proteomes" id="UP000663873"/>
    </source>
</evidence>
<keyword evidence="2" id="KW-1185">Reference proteome</keyword>
<gene>
    <name evidence="1" type="ORF">UJA718_LOCUS46422</name>
</gene>
<dbReference type="EMBL" id="CAJOBP010082965">
    <property type="protein sequence ID" value="CAF4920955.1"/>
    <property type="molecule type" value="Genomic_DNA"/>
</dbReference>
<feature type="non-terminal residue" evidence="1">
    <location>
        <position position="63"/>
    </location>
</feature>
<feature type="non-terminal residue" evidence="1">
    <location>
        <position position="1"/>
    </location>
</feature>
<organism evidence="1 2">
    <name type="scientific">Rotaria socialis</name>
    <dbReference type="NCBI Taxonomy" id="392032"/>
    <lineage>
        <taxon>Eukaryota</taxon>
        <taxon>Metazoa</taxon>
        <taxon>Spiralia</taxon>
        <taxon>Gnathifera</taxon>
        <taxon>Rotifera</taxon>
        <taxon>Eurotatoria</taxon>
        <taxon>Bdelloidea</taxon>
        <taxon>Philodinida</taxon>
        <taxon>Philodinidae</taxon>
        <taxon>Rotaria</taxon>
    </lineage>
</organism>